<reference evidence="1" key="1">
    <citation type="submission" date="2022-05" db="EMBL/GenBank/DDBJ databases">
        <title>Draft genome sequence of Clostridium tertium strain CP3 isolated from Peru.</title>
        <authorList>
            <person name="Hurtado R."/>
            <person name="Lima L."/>
            <person name="Sousa T."/>
            <person name="Jaiswal A.K."/>
            <person name="Tiwari S."/>
            <person name="Maturrano L."/>
            <person name="Brenig B."/>
            <person name="Azevedo V."/>
        </authorList>
    </citation>
    <scope>NUCLEOTIDE SEQUENCE</scope>
    <source>
        <strain evidence="1">CP3</strain>
    </source>
</reference>
<dbReference type="RefSeq" id="WP_142690984.1">
    <property type="nucleotide sequence ID" value="NZ_JAMRYU010000093.1"/>
</dbReference>
<proteinExistence type="predicted"/>
<accession>A0A9X3XNA5</accession>
<sequence>MERFLEVHGTIINKKDIRRVEFISDDIYLGLLPRVNGEIVVDFIGFTYAKIHTFDNREIDLEIDLYAPDEGETEDFWIDKNRAYINMSMTKIYELLNPVKVTEIEYN</sequence>
<evidence type="ECO:0000313" key="2">
    <source>
        <dbReference type="Proteomes" id="UP001141183"/>
    </source>
</evidence>
<keyword evidence="2" id="KW-1185">Reference proteome</keyword>
<organism evidence="1 2">
    <name type="scientific">Clostridium tertium</name>
    <dbReference type="NCBI Taxonomy" id="1559"/>
    <lineage>
        <taxon>Bacteria</taxon>
        <taxon>Bacillati</taxon>
        <taxon>Bacillota</taxon>
        <taxon>Clostridia</taxon>
        <taxon>Eubacteriales</taxon>
        <taxon>Clostridiaceae</taxon>
        <taxon>Clostridium</taxon>
    </lineage>
</organism>
<evidence type="ECO:0000313" key="1">
    <source>
        <dbReference type="EMBL" id="MDC4242695.1"/>
    </source>
</evidence>
<dbReference type="AlphaFoldDB" id="A0A9X3XNA5"/>
<gene>
    <name evidence="1" type="ORF">NE398_21485</name>
</gene>
<dbReference type="EMBL" id="JAMRYU010000093">
    <property type="protein sequence ID" value="MDC4242695.1"/>
    <property type="molecule type" value="Genomic_DNA"/>
</dbReference>
<comment type="caution">
    <text evidence="1">The sequence shown here is derived from an EMBL/GenBank/DDBJ whole genome shotgun (WGS) entry which is preliminary data.</text>
</comment>
<protein>
    <submittedName>
        <fullName evidence="1">Uncharacterized protein</fullName>
    </submittedName>
</protein>
<dbReference type="Proteomes" id="UP001141183">
    <property type="component" value="Unassembled WGS sequence"/>
</dbReference>
<name>A0A9X3XNA5_9CLOT</name>